<gene>
    <name evidence="2" type="ORF">R1sor_027347</name>
</gene>
<feature type="region of interest" description="Disordered" evidence="1">
    <location>
        <begin position="401"/>
        <end position="642"/>
    </location>
</feature>
<evidence type="ECO:0000313" key="3">
    <source>
        <dbReference type="Proteomes" id="UP001633002"/>
    </source>
</evidence>
<reference evidence="2 3" key="1">
    <citation type="submission" date="2024-09" db="EMBL/GenBank/DDBJ databases">
        <title>Chromosome-scale assembly of Riccia sorocarpa.</title>
        <authorList>
            <person name="Paukszto L."/>
        </authorList>
    </citation>
    <scope>NUCLEOTIDE SEQUENCE [LARGE SCALE GENOMIC DNA]</scope>
    <source>
        <strain evidence="2">LP-2024</strain>
        <tissue evidence="2">Aerial parts of the thallus</tissue>
    </source>
</reference>
<dbReference type="EMBL" id="JBJQOH010000008">
    <property type="protein sequence ID" value="KAL3677399.1"/>
    <property type="molecule type" value="Genomic_DNA"/>
</dbReference>
<comment type="caution">
    <text evidence="2">The sequence shown here is derived from an EMBL/GenBank/DDBJ whole genome shotgun (WGS) entry which is preliminary data.</text>
</comment>
<feature type="compositionally biased region" description="Basic residues" evidence="1">
    <location>
        <begin position="80"/>
        <end position="95"/>
    </location>
</feature>
<protein>
    <submittedName>
        <fullName evidence="2">Uncharacterized protein</fullName>
    </submittedName>
</protein>
<name>A0ABD3GG35_9MARC</name>
<proteinExistence type="predicted"/>
<evidence type="ECO:0000313" key="2">
    <source>
        <dbReference type="EMBL" id="KAL3677399.1"/>
    </source>
</evidence>
<feature type="compositionally biased region" description="Basic and acidic residues" evidence="1">
    <location>
        <begin position="10"/>
        <end position="20"/>
    </location>
</feature>
<feature type="region of interest" description="Disordered" evidence="1">
    <location>
        <begin position="1"/>
        <end position="215"/>
    </location>
</feature>
<organism evidence="2 3">
    <name type="scientific">Riccia sorocarpa</name>
    <dbReference type="NCBI Taxonomy" id="122646"/>
    <lineage>
        <taxon>Eukaryota</taxon>
        <taxon>Viridiplantae</taxon>
        <taxon>Streptophyta</taxon>
        <taxon>Embryophyta</taxon>
        <taxon>Marchantiophyta</taxon>
        <taxon>Marchantiopsida</taxon>
        <taxon>Marchantiidae</taxon>
        <taxon>Marchantiales</taxon>
        <taxon>Ricciaceae</taxon>
        <taxon>Riccia</taxon>
    </lineage>
</organism>
<feature type="compositionally biased region" description="Low complexity" evidence="1">
    <location>
        <begin position="580"/>
        <end position="591"/>
    </location>
</feature>
<accession>A0ABD3GG35</accession>
<feature type="compositionally biased region" description="Polar residues" evidence="1">
    <location>
        <begin position="125"/>
        <end position="136"/>
    </location>
</feature>
<feature type="compositionally biased region" description="Polar residues" evidence="1">
    <location>
        <begin position="568"/>
        <end position="579"/>
    </location>
</feature>
<sequence>MSGRVPSRGYEGRDRGRRPDQPAGSPFSEGAVSRYYGGSSHQASSSRAKLASAGVSSSTKGSEASVTTVASESEDEYRSKSSRSHHRSGHHRRKQQRSERSPGAGIAGESLSPSDMSSSYDRRPQQQQSAMASVSLLQRPLKQTAGEEVQHGRSKNQHPRHGKKHEAKQRDNRMPDASQRDPVRPYPPLGTLQQGKASPSSFHQASPTTVQPKQIKGEYRYFDKMMRVHRRQSLLAQKASAGNPELLIRPQHFKQERHKHVESVNARGESSESRHAVGKRKILNGDVFARPVYNELFETNPSKNTAVFQKRTSVIAALVRPRNWRDGSQILRPSEFGRLDNKASNVSEDPFLDPSCSFLINSELFEHEPPNLERKHGSVFVALPIPSSGITLDPREALAEAGWVKSHPNDPVETTGGIGLSEKTDDQLRRALQVRSTSKGGGRARKGDDKLSGKSLSSNSRDTRKGGAPRSMPSSDKRSAAHSKTRNSNAPENSGEDVGKQMVIEPDLWSQGSPVDPATVWQEEEASFLSGEGSRVDGSSPRENSLDSGSESSEFDSLTTGRAVAASPASQVNRSNPPGSQDLWSLDSQSDPATAWQLQAVGAYPSKDSPPAPPQDNQFQVSLSPDPGSGFDTDPQLGDGMSNIGLENDRQLGDWAGRVPRSVANTLDGQI</sequence>
<keyword evidence="3" id="KW-1185">Reference proteome</keyword>
<feature type="compositionally biased region" description="Polar residues" evidence="1">
    <location>
        <begin position="191"/>
        <end position="212"/>
    </location>
</feature>
<feature type="compositionally biased region" description="Low complexity" evidence="1">
    <location>
        <begin position="110"/>
        <end position="119"/>
    </location>
</feature>
<feature type="compositionally biased region" description="Polar residues" evidence="1">
    <location>
        <begin position="541"/>
        <end position="560"/>
    </location>
</feature>
<dbReference type="AlphaFoldDB" id="A0ABD3GG35"/>
<dbReference type="Proteomes" id="UP001633002">
    <property type="component" value="Unassembled WGS sequence"/>
</dbReference>
<feature type="compositionally biased region" description="Polar residues" evidence="1">
    <location>
        <begin position="54"/>
        <end position="71"/>
    </location>
</feature>
<feature type="compositionally biased region" description="Basic residues" evidence="1">
    <location>
        <begin position="152"/>
        <end position="167"/>
    </location>
</feature>
<feature type="compositionally biased region" description="Basic and acidic residues" evidence="1">
    <location>
        <begin position="168"/>
        <end position="183"/>
    </location>
</feature>
<evidence type="ECO:0000256" key="1">
    <source>
        <dbReference type="SAM" id="MobiDB-lite"/>
    </source>
</evidence>